<proteinExistence type="inferred from homology"/>
<comment type="caution">
    <text evidence="5">The sequence shown here is derived from an EMBL/GenBank/DDBJ whole genome shotgun (WGS) entry which is preliminary data.</text>
</comment>
<dbReference type="InterPro" id="IPR015590">
    <property type="entry name" value="Aldehyde_DH_dom"/>
</dbReference>
<keyword evidence="6" id="KW-1185">Reference proteome</keyword>
<dbReference type="PANTHER" id="PTHR43217">
    <property type="entry name" value="SUCCINATE SEMIALDEHYDE DEHYDROGENASE [NAD(P)+] SAD"/>
    <property type="match status" value="1"/>
</dbReference>
<organism evidence="5 6">
    <name type="scientific">Pseudonocardia cypriaca</name>
    <dbReference type="NCBI Taxonomy" id="882449"/>
    <lineage>
        <taxon>Bacteria</taxon>
        <taxon>Bacillati</taxon>
        <taxon>Actinomycetota</taxon>
        <taxon>Actinomycetes</taxon>
        <taxon>Pseudonocardiales</taxon>
        <taxon>Pseudonocardiaceae</taxon>
        <taxon>Pseudonocardia</taxon>
    </lineage>
</organism>
<keyword evidence="2" id="KW-0521">NADP</keyword>
<protein>
    <submittedName>
        <fullName evidence="5">Succinate-semialdehyde dehydrogenase/glutarate-semialdehyde dehydrogenase</fullName>
    </submittedName>
</protein>
<feature type="domain" description="Aldehyde dehydrogenase" evidence="4">
    <location>
        <begin position="3"/>
        <end position="455"/>
    </location>
</feature>
<dbReference type="GO" id="GO:0004030">
    <property type="term" value="F:aldehyde dehydrogenase [NAD(P)+] activity"/>
    <property type="evidence" value="ECO:0007669"/>
    <property type="project" value="InterPro"/>
</dbReference>
<name>A0A543FTC9_9PSEU</name>
<dbReference type="GO" id="GO:0004777">
    <property type="term" value="F:succinate-semialdehyde dehydrogenase (NAD+) activity"/>
    <property type="evidence" value="ECO:0007669"/>
    <property type="project" value="TreeGrafter"/>
</dbReference>
<dbReference type="OrthoDB" id="6882680at2"/>
<dbReference type="InterPro" id="IPR016160">
    <property type="entry name" value="Ald_DH_CS_CYS"/>
</dbReference>
<comment type="similarity">
    <text evidence="1">Belongs to the aldehyde dehydrogenase family.</text>
</comment>
<reference evidence="5 6" key="1">
    <citation type="submission" date="2019-06" db="EMBL/GenBank/DDBJ databases">
        <title>Sequencing the genomes of 1000 actinobacteria strains.</title>
        <authorList>
            <person name="Klenk H.-P."/>
        </authorList>
    </citation>
    <scope>NUCLEOTIDE SEQUENCE [LARGE SCALE GENOMIC DNA]</scope>
    <source>
        <strain evidence="5 6">DSM 45511</strain>
    </source>
</reference>
<evidence type="ECO:0000256" key="1">
    <source>
        <dbReference type="ARBA" id="ARBA00009986"/>
    </source>
</evidence>
<dbReference type="FunFam" id="3.40.605.10:FF:000012">
    <property type="entry name" value="NAD-dependent succinate-semialdehyde dehydrogenase"/>
    <property type="match status" value="1"/>
</dbReference>
<dbReference type="SUPFAM" id="SSF53720">
    <property type="entry name" value="ALDH-like"/>
    <property type="match status" value="1"/>
</dbReference>
<dbReference type="PANTHER" id="PTHR43217:SF1">
    <property type="entry name" value="SUCCINATE SEMIALDEHYDE DEHYDROGENASE [NAD(P)+] SAD"/>
    <property type="match status" value="1"/>
</dbReference>
<gene>
    <name evidence="5" type="ORF">FB388_4201</name>
</gene>
<evidence type="ECO:0000313" key="5">
    <source>
        <dbReference type="EMBL" id="TQM37004.1"/>
    </source>
</evidence>
<keyword evidence="3" id="KW-0560">Oxidoreductase</keyword>
<dbReference type="PROSITE" id="PS00070">
    <property type="entry name" value="ALDEHYDE_DEHYDR_CYS"/>
    <property type="match status" value="1"/>
</dbReference>
<evidence type="ECO:0000313" key="6">
    <source>
        <dbReference type="Proteomes" id="UP000319818"/>
    </source>
</evidence>
<dbReference type="InterPro" id="IPR016161">
    <property type="entry name" value="Ald_DH/histidinol_DH"/>
</dbReference>
<dbReference type="RefSeq" id="WP_142103895.1">
    <property type="nucleotide sequence ID" value="NZ_VFPH01000002.1"/>
</dbReference>
<dbReference type="EMBL" id="VFPH01000002">
    <property type="protein sequence ID" value="TQM37004.1"/>
    <property type="molecule type" value="Genomic_DNA"/>
</dbReference>
<dbReference type="Gene3D" id="3.40.309.10">
    <property type="entry name" value="Aldehyde Dehydrogenase, Chain A, domain 2"/>
    <property type="match status" value="1"/>
</dbReference>
<dbReference type="Pfam" id="PF00171">
    <property type="entry name" value="Aldedh"/>
    <property type="match status" value="1"/>
</dbReference>
<sequence>MPIAVHNPTTGEVEKEYAAHTPEQIEAALAASTAAFETLRRTSFEERAGWMHRAADILDAEAEQVARTISTEMGKTFASALFEAHKSAKGMRHYADHAATYLASEAPVRPDQVGASRIAVRYEPIGPVLAVMPWNYPIWQAMRFAAPALMAGNTGLLKHASNVPESALYLGELFARGGFPEGAFQTLLVEGGQVLPLLDDRRIRAVTLTGSVGAGAAVAAAAGRNVKKSVLELGGADAFVVLPSADLDAAVPVAVNARVGNSGQSCIAGKRFIVHRDVYDEFEQRFTSAMAATVYGDPFADKTTFGPMATEAVRREVHELVEDARAKGARVLTGGELPDGPGWFYPATVLSGVTPDMRIAREECFGPVACLFPAENAHDALRQANESDFGLSASVWTRFPAEIELFSTGLETGGVFVNGFTSSFPQLPFGGVKDSGYGRELAGVGIREFVNIKTVWQA</sequence>
<dbReference type="Gene3D" id="3.40.605.10">
    <property type="entry name" value="Aldehyde Dehydrogenase, Chain A, domain 1"/>
    <property type="match status" value="1"/>
</dbReference>
<dbReference type="FunFam" id="3.40.309.10:FF:000010">
    <property type="entry name" value="Gamma-aminobutyraldehyde dehydrogenase"/>
    <property type="match status" value="1"/>
</dbReference>
<evidence type="ECO:0000256" key="2">
    <source>
        <dbReference type="ARBA" id="ARBA00022857"/>
    </source>
</evidence>
<dbReference type="AlphaFoldDB" id="A0A543FTC9"/>
<dbReference type="InterPro" id="IPR044148">
    <property type="entry name" value="ALDH_GabD1-like"/>
</dbReference>
<accession>A0A543FTC9</accession>
<dbReference type="InterPro" id="IPR016162">
    <property type="entry name" value="Ald_DH_N"/>
</dbReference>
<evidence type="ECO:0000259" key="4">
    <source>
        <dbReference type="Pfam" id="PF00171"/>
    </source>
</evidence>
<evidence type="ECO:0000256" key="3">
    <source>
        <dbReference type="ARBA" id="ARBA00023002"/>
    </source>
</evidence>
<dbReference type="CDD" id="cd07100">
    <property type="entry name" value="ALDH_SSADH1_GabD1"/>
    <property type="match status" value="1"/>
</dbReference>
<dbReference type="InterPro" id="IPR047110">
    <property type="entry name" value="GABD/Sad-like"/>
</dbReference>
<dbReference type="Proteomes" id="UP000319818">
    <property type="component" value="Unassembled WGS sequence"/>
</dbReference>
<dbReference type="InterPro" id="IPR016163">
    <property type="entry name" value="Ald_DH_C"/>
</dbReference>